<keyword evidence="3" id="KW-0067">ATP-binding</keyword>
<dbReference type="Gene3D" id="3.30.40.10">
    <property type="entry name" value="Zinc/RING finger domain, C3HC4 (zinc finger)"/>
    <property type="match status" value="1"/>
</dbReference>
<dbReference type="Pfam" id="PF00176">
    <property type="entry name" value="SNF2-rel_dom"/>
    <property type="match status" value="1"/>
</dbReference>
<dbReference type="InterPro" id="IPR027417">
    <property type="entry name" value="P-loop_NTPase"/>
</dbReference>
<dbReference type="Gene3D" id="3.40.50.300">
    <property type="entry name" value="P-loop containing nucleotide triphosphate hydrolases"/>
    <property type="match status" value="1"/>
</dbReference>
<dbReference type="AlphaFoldDB" id="A0A8H4H9H1"/>
<dbReference type="InterPro" id="IPR049730">
    <property type="entry name" value="SNF2/RAD54-like_C"/>
</dbReference>
<keyword evidence="8" id="KW-1185">Reference proteome</keyword>
<organism evidence="7 8">
    <name type="scientific">Aspergillus fumigatiaffinis</name>
    <dbReference type="NCBI Taxonomy" id="340414"/>
    <lineage>
        <taxon>Eukaryota</taxon>
        <taxon>Fungi</taxon>
        <taxon>Dikarya</taxon>
        <taxon>Ascomycota</taxon>
        <taxon>Pezizomycotina</taxon>
        <taxon>Eurotiomycetes</taxon>
        <taxon>Eurotiomycetidae</taxon>
        <taxon>Eurotiales</taxon>
        <taxon>Aspergillaceae</taxon>
        <taxon>Aspergillus</taxon>
        <taxon>Aspergillus subgen. Fumigati</taxon>
    </lineage>
</organism>
<dbReference type="InterPro" id="IPR001650">
    <property type="entry name" value="Helicase_C-like"/>
</dbReference>
<dbReference type="GO" id="GO:0016787">
    <property type="term" value="F:hydrolase activity"/>
    <property type="evidence" value="ECO:0007669"/>
    <property type="project" value="UniProtKB-KW"/>
</dbReference>
<keyword evidence="1" id="KW-0547">Nucleotide-binding</keyword>
<dbReference type="PROSITE" id="PS51192">
    <property type="entry name" value="HELICASE_ATP_BIND_1"/>
    <property type="match status" value="1"/>
</dbReference>
<name>A0A8H4H9H1_9EURO</name>
<protein>
    <recommendedName>
        <fullName evidence="9">Nucleosome remodeling complex ATPase subunit (Snf2h)</fullName>
    </recommendedName>
</protein>
<dbReference type="Proteomes" id="UP000653565">
    <property type="component" value="Unassembled WGS sequence"/>
</dbReference>
<proteinExistence type="predicted"/>
<dbReference type="FunFam" id="3.40.50.300:FF:003221">
    <property type="entry name" value="Nucleosome remodeling complex ATPase subunit (Snf2h)"/>
    <property type="match status" value="1"/>
</dbReference>
<reference evidence="7" key="2">
    <citation type="submission" date="2020-04" db="EMBL/GenBank/DDBJ databases">
        <authorList>
            <person name="Santos R.A.C."/>
            <person name="Steenwyk J.L."/>
            <person name="Rivero-Menendez O."/>
            <person name="Mead M.E."/>
            <person name="Silva L.P."/>
            <person name="Bastos R.W."/>
            <person name="Alastruey-Izquierdo A."/>
            <person name="Goldman G.H."/>
            <person name="Rokas A."/>
        </authorList>
    </citation>
    <scope>NUCLEOTIDE SEQUENCE</scope>
    <source>
        <strain evidence="7">CNM-CM6805</strain>
    </source>
</reference>
<dbReference type="Pfam" id="PF00271">
    <property type="entry name" value="Helicase_C"/>
    <property type="match status" value="1"/>
</dbReference>
<evidence type="ECO:0000256" key="3">
    <source>
        <dbReference type="ARBA" id="ARBA00022840"/>
    </source>
</evidence>
<comment type="caution">
    <text evidence="7">The sequence shown here is derived from an EMBL/GenBank/DDBJ whole genome shotgun (WGS) entry which is preliminary data.</text>
</comment>
<feature type="domain" description="Helicase C-terminal" evidence="6">
    <location>
        <begin position="536"/>
        <end position="696"/>
    </location>
</feature>
<evidence type="ECO:0000256" key="2">
    <source>
        <dbReference type="ARBA" id="ARBA00022801"/>
    </source>
</evidence>
<dbReference type="InterPro" id="IPR013083">
    <property type="entry name" value="Znf_RING/FYVE/PHD"/>
</dbReference>
<keyword evidence="2" id="KW-0378">Hydrolase</keyword>
<dbReference type="CDD" id="cd17919">
    <property type="entry name" value="DEXHc_Snf"/>
    <property type="match status" value="1"/>
</dbReference>
<dbReference type="InterPro" id="IPR014001">
    <property type="entry name" value="Helicase_ATP-bd"/>
</dbReference>
<dbReference type="FunFam" id="3.40.50.10810:FF:000115">
    <property type="entry name" value="Nucleosome remodeling complex ATPase subunit (Snf2h)"/>
    <property type="match status" value="1"/>
</dbReference>
<sequence>MHFNMGNNISRAPSTSQSSESGSLSSALSTPRSWSISPPTSPNYSEGSKSIGEIGAGETRCIADTAIHASLDRESVEKIERQGRSRDFGIPWSAGPKPNISASSRTQDILQDIRTRRMAFLLSHMDIILPLLGSAKPFEKLTDRNISAPAKILEYESLSAQPRGLRAELKLYQLEGLSFLVYLCRNGVGGILADEMGLGKTLQTLSLFQYLKERDGGYPNSNAPFLVVCPLSILETWLTEIGKWTPGLRAVKYHGGFEQRDTVKKMVSAQKKPNIFKNPTDIVDIVITTYETLISEINWFSRVFVWRGVVLDEGHRIKNSRSKRSLVLNRIKAEMKLVLSGTPIQNDLSELWSIFHWLYPEIFVPATEKLFQEAFSLSDGKFDPAFLECVKDFLRMIMIRRTKDTPGVGLDLPPKKETVLSVPLSPAQRSLYMRILTGAEIWQLPLSASDTSHIQLDGPLPEQLAVEKTCSKTVNSVSEGSAKTPRPGKYRITGNILMELRKCSIHPYLFADAIPNPYELGEHLIDQSGKFMVLMKLLQHYVATETKVIVFSNFDQALNLCEDLVMMLQGINRAFEYARLDGRTTGPWRKVMVHLFQNDPKYKVFLVSIRAGGEGLNLTSSSVIVFLDEDWNPQVMRQAEARVHRIGQTRPVVIYKLRSTGTVEEQMSRRLIKKAYIADRVTDNIHTHCPGNDYLDILKSEEVSTSQNSTDTLGLPSPVFVDQTFLSQNQIDTDEMAQWDMSTILNKCSSTLRDGGLSACLTVEQEQLWLEKADRVRTNLFNGVTIDTSGRHHTIYAEEESSSLLRSNRRIGKERTVMIDGYAVSKESLNPSVEKPASTKEECASPTSTFTHQIACFVCHQFNAEDCDICPRAFHPACLGSVIEEEHPSSGTSICPHHYCWKCHKNTSEAGRLLFCCRRCVRAFCDECFYWDTTTFVGTNPAYEALGYFSKNAFYIDCLICRCDEKRKHASETEGYSGKRRKVVGGES</sequence>
<accession>A0A8H4H9H1</accession>
<evidence type="ECO:0000256" key="4">
    <source>
        <dbReference type="SAM" id="MobiDB-lite"/>
    </source>
</evidence>
<dbReference type="PANTHER" id="PTHR10799">
    <property type="entry name" value="SNF2/RAD54 HELICASE FAMILY"/>
    <property type="match status" value="1"/>
</dbReference>
<evidence type="ECO:0000313" key="7">
    <source>
        <dbReference type="EMBL" id="KAF4238487.1"/>
    </source>
</evidence>
<feature type="region of interest" description="Disordered" evidence="4">
    <location>
        <begin position="1"/>
        <end position="52"/>
    </location>
</feature>
<dbReference type="InterPro" id="IPR000330">
    <property type="entry name" value="SNF2_N"/>
</dbReference>
<feature type="compositionally biased region" description="Low complexity" evidence="4">
    <location>
        <begin position="14"/>
        <end position="35"/>
    </location>
</feature>
<dbReference type="CDD" id="cd18793">
    <property type="entry name" value="SF2_C_SNF"/>
    <property type="match status" value="1"/>
</dbReference>
<evidence type="ECO:0000259" key="5">
    <source>
        <dbReference type="PROSITE" id="PS51192"/>
    </source>
</evidence>
<reference evidence="7" key="1">
    <citation type="journal article" date="2020" name="bioRxiv">
        <title>Genomic and phenotypic heterogeneity of clinical isolates of the human pathogens Aspergillus fumigatus, Aspergillus lentulus and Aspergillus fumigatiaffinis.</title>
        <authorList>
            <person name="dos Santos R.A.C."/>
            <person name="Steenwyk J.L."/>
            <person name="Rivero-Menendez O."/>
            <person name="Mead M.E."/>
            <person name="Silva L.P."/>
            <person name="Bastos R.W."/>
            <person name="Alastruey-Izquierdo A."/>
            <person name="Goldman G.H."/>
            <person name="Rokas A."/>
        </authorList>
    </citation>
    <scope>NUCLEOTIDE SEQUENCE</scope>
    <source>
        <strain evidence="7">CNM-CM6805</strain>
    </source>
</reference>
<feature type="compositionally biased region" description="Polar residues" evidence="4">
    <location>
        <begin position="36"/>
        <end position="48"/>
    </location>
</feature>
<evidence type="ECO:0000259" key="6">
    <source>
        <dbReference type="PROSITE" id="PS51194"/>
    </source>
</evidence>
<evidence type="ECO:0000313" key="8">
    <source>
        <dbReference type="Proteomes" id="UP000653565"/>
    </source>
</evidence>
<feature type="compositionally biased region" description="Polar residues" evidence="4">
    <location>
        <begin position="1"/>
        <end position="13"/>
    </location>
</feature>
<evidence type="ECO:0008006" key="9">
    <source>
        <dbReference type="Google" id="ProtNLM"/>
    </source>
</evidence>
<dbReference type="InterPro" id="IPR038718">
    <property type="entry name" value="SNF2-like_sf"/>
</dbReference>
<dbReference type="SUPFAM" id="SSF52540">
    <property type="entry name" value="P-loop containing nucleoside triphosphate hydrolases"/>
    <property type="match status" value="2"/>
</dbReference>
<evidence type="ECO:0000256" key="1">
    <source>
        <dbReference type="ARBA" id="ARBA00022741"/>
    </source>
</evidence>
<dbReference type="EMBL" id="JAAAPX010000038">
    <property type="protein sequence ID" value="KAF4238487.1"/>
    <property type="molecule type" value="Genomic_DNA"/>
</dbReference>
<gene>
    <name evidence="7" type="ORF">CNMCM6805_006335</name>
</gene>
<dbReference type="SMART" id="SM00490">
    <property type="entry name" value="HELICc"/>
    <property type="match status" value="1"/>
</dbReference>
<dbReference type="PROSITE" id="PS51194">
    <property type="entry name" value="HELICASE_CTER"/>
    <property type="match status" value="1"/>
</dbReference>
<dbReference type="GO" id="GO:0005524">
    <property type="term" value="F:ATP binding"/>
    <property type="evidence" value="ECO:0007669"/>
    <property type="project" value="InterPro"/>
</dbReference>
<dbReference type="Gene3D" id="3.40.50.10810">
    <property type="entry name" value="Tandem AAA-ATPase domain"/>
    <property type="match status" value="1"/>
</dbReference>
<feature type="domain" description="Helicase ATP-binding" evidence="5">
    <location>
        <begin position="181"/>
        <end position="361"/>
    </location>
</feature>
<dbReference type="SMART" id="SM00487">
    <property type="entry name" value="DEXDc"/>
    <property type="match status" value="1"/>
</dbReference>